<comment type="caution">
    <text evidence="1">The sequence shown here is derived from an EMBL/GenBank/DDBJ whole genome shotgun (WGS) entry which is preliminary data.</text>
</comment>
<proteinExistence type="predicted"/>
<evidence type="ECO:0000313" key="1">
    <source>
        <dbReference type="EMBL" id="EMY07064.1"/>
    </source>
</evidence>
<dbReference type="EMBL" id="AFJL02000005">
    <property type="protein sequence ID" value="EMY07064.1"/>
    <property type="molecule type" value="Genomic_DNA"/>
</dbReference>
<sequence length="51" mass="5982">MNVFFNFAISLKKIPYYSTEKQNLSLLGDEIQGKVREEYEILNPDKICELV</sequence>
<reference evidence="1 2" key="1">
    <citation type="submission" date="2013-02" db="EMBL/GenBank/DDBJ databases">
        <authorList>
            <person name="Harkins D.M."/>
            <person name="Durkin A.S."/>
            <person name="Brinkac L.M."/>
            <person name="Haft D.H."/>
            <person name="Selengut J.D."/>
            <person name="Sanka R."/>
            <person name="DePew J."/>
            <person name="Purushe J."/>
            <person name="Whelen A.C."/>
            <person name="Vinetz J.M."/>
            <person name="Sutton G.G."/>
            <person name="Nierman W.C."/>
            <person name="Fouts D.E."/>
        </authorList>
    </citation>
    <scope>NUCLEOTIDE SEQUENCE [LARGE SCALE GENOMIC DNA]</scope>
    <source>
        <strain evidence="1 2">2002000626</strain>
    </source>
</reference>
<gene>
    <name evidence="1" type="ORF">LEP1GSC029_1276</name>
</gene>
<protein>
    <submittedName>
        <fullName evidence="1">Uncharacterized protein</fullName>
    </submittedName>
</protein>
<name>A0A829D5N6_LEPIR</name>
<accession>A0A829D5N6</accession>
<organism evidence="1 2">
    <name type="scientific">Leptospira interrogans str. 2002000626</name>
    <dbReference type="NCBI Taxonomy" id="996803"/>
    <lineage>
        <taxon>Bacteria</taxon>
        <taxon>Pseudomonadati</taxon>
        <taxon>Spirochaetota</taxon>
        <taxon>Spirochaetia</taxon>
        <taxon>Leptospirales</taxon>
        <taxon>Leptospiraceae</taxon>
        <taxon>Leptospira</taxon>
    </lineage>
</organism>
<evidence type="ECO:0000313" key="2">
    <source>
        <dbReference type="Proteomes" id="UP000012329"/>
    </source>
</evidence>
<dbReference type="AlphaFoldDB" id="A0A829D5N6"/>
<dbReference type="Proteomes" id="UP000012329">
    <property type="component" value="Unassembled WGS sequence"/>
</dbReference>